<dbReference type="Proteomes" id="UP000266861">
    <property type="component" value="Unassembled WGS sequence"/>
</dbReference>
<sequence>MVYLKLEGLKISDALLSAILHLCPNICFFILDQCYGYSNIMIIEIARCCSKLLHLSLNACKAITDRCISEIAQSCLNLKYINLAFSYSNCNISDVSMIEIA</sequence>
<evidence type="ECO:0000313" key="2">
    <source>
        <dbReference type="Proteomes" id="UP000266861"/>
    </source>
</evidence>
<gene>
    <name evidence="1" type="ORF">Glove_564g75</name>
</gene>
<organism evidence="1 2">
    <name type="scientific">Diversispora epigaea</name>
    <dbReference type="NCBI Taxonomy" id="1348612"/>
    <lineage>
        <taxon>Eukaryota</taxon>
        <taxon>Fungi</taxon>
        <taxon>Fungi incertae sedis</taxon>
        <taxon>Mucoromycota</taxon>
        <taxon>Glomeromycotina</taxon>
        <taxon>Glomeromycetes</taxon>
        <taxon>Diversisporales</taxon>
        <taxon>Diversisporaceae</taxon>
        <taxon>Diversispora</taxon>
    </lineage>
</organism>
<accession>A0A397GEV9</accession>
<dbReference type="EMBL" id="PQFF01000479">
    <property type="protein sequence ID" value="RHZ47956.1"/>
    <property type="molecule type" value="Genomic_DNA"/>
</dbReference>
<dbReference type="STRING" id="1348612.A0A397GEV9"/>
<evidence type="ECO:0000313" key="1">
    <source>
        <dbReference type="EMBL" id="RHZ47956.1"/>
    </source>
</evidence>
<dbReference type="OrthoDB" id="550575at2759"/>
<keyword evidence="2" id="KW-1185">Reference proteome</keyword>
<proteinExistence type="predicted"/>
<evidence type="ECO:0008006" key="3">
    <source>
        <dbReference type="Google" id="ProtNLM"/>
    </source>
</evidence>
<name>A0A397GEV9_9GLOM</name>
<dbReference type="InterPro" id="IPR032675">
    <property type="entry name" value="LRR_dom_sf"/>
</dbReference>
<dbReference type="AlphaFoldDB" id="A0A397GEV9"/>
<dbReference type="Gene3D" id="3.80.10.10">
    <property type="entry name" value="Ribonuclease Inhibitor"/>
    <property type="match status" value="1"/>
</dbReference>
<reference evidence="1 2" key="1">
    <citation type="submission" date="2018-08" db="EMBL/GenBank/DDBJ databases">
        <title>Genome and evolution of the arbuscular mycorrhizal fungus Diversispora epigaea (formerly Glomus versiforme) and its bacterial endosymbionts.</title>
        <authorList>
            <person name="Sun X."/>
            <person name="Fei Z."/>
            <person name="Harrison M."/>
        </authorList>
    </citation>
    <scope>NUCLEOTIDE SEQUENCE [LARGE SCALE GENOMIC DNA]</scope>
    <source>
        <strain evidence="1 2">IT104</strain>
    </source>
</reference>
<dbReference type="SUPFAM" id="SSF52047">
    <property type="entry name" value="RNI-like"/>
    <property type="match status" value="1"/>
</dbReference>
<comment type="caution">
    <text evidence="1">The sequence shown here is derived from an EMBL/GenBank/DDBJ whole genome shotgun (WGS) entry which is preliminary data.</text>
</comment>
<protein>
    <recommendedName>
        <fullName evidence="3">F-box domain-containing protein</fullName>
    </recommendedName>
</protein>